<dbReference type="Proteomes" id="UP000001817">
    <property type="component" value="Chromosome 2"/>
</dbReference>
<name>Q13R93_PARXL</name>
<dbReference type="AlphaFoldDB" id="Q13R93"/>
<dbReference type="KEGG" id="bxe:Bxe_B2597"/>
<dbReference type="EMBL" id="CP000271">
    <property type="protein sequence ID" value="ABE33396.1"/>
    <property type="molecule type" value="Genomic_DNA"/>
</dbReference>
<accession>Q13R93</accession>
<dbReference type="eggNOG" id="ENOG50316TK">
    <property type="taxonomic scope" value="Bacteria"/>
</dbReference>
<protein>
    <submittedName>
        <fullName evidence="1">Uncharacterized protein</fullName>
    </submittedName>
</protein>
<reference evidence="1 2" key="1">
    <citation type="journal article" date="2006" name="Proc. Natl. Acad. Sci. U.S.A.">
        <title>Burkholderia xenovorans LB400 harbors a multi-replicon, 9.73-Mbp genome shaped for versatility.</title>
        <authorList>
            <person name="Chain P.S."/>
            <person name="Denef V.J."/>
            <person name="Konstantinidis K.T."/>
            <person name="Vergez L.M."/>
            <person name="Agullo L."/>
            <person name="Reyes V.L."/>
            <person name="Hauser L."/>
            <person name="Cordova M."/>
            <person name="Gomez L."/>
            <person name="Gonzalez M."/>
            <person name="Land M."/>
            <person name="Lao V."/>
            <person name="Larimer F."/>
            <person name="LiPuma J.J."/>
            <person name="Mahenthiralingam E."/>
            <person name="Malfatti S.A."/>
            <person name="Marx C.J."/>
            <person name="Parnell J.J."/>
            <person name="Ramette A."/>
            <person name="Richardson P."/>
            <person name="Seeger M."/>
            <person name="Smith D."/>
            <person name="Spilker T."/>
            <person name="Sul W.J."/>
            <person name="Tsoi T.V."/>
            <person name="Ulrich L.E."/>
            <person name="Zhulin I.B."/>
            <person name="Tiedje J.M."/>
        </authorList>
    </citation>
    <scope>NUCLEOTIDE SEQUENCE [LARGE SCALE GENOMIC DNA]</scope>
    <source>
        <strain evidence="1 2">LB400</strain>
    </source>
</reference>
<evidence type="ECO:0000313" key="1">
    <source>
        <dbReference type="EMBL" id="ABE33396.1"/>
    </source>
</evidence>
<evidence type="ECO:0000313" key="2">
    <source>
        <dbReference type="Proteomes" id="UP000001817"/>
    </source>
</evidence>
<proteinExistence type="predicted"/>
<gene>
    <name evidence="1" type="ORF">Bxe_B2597</name>
</gene>
<keyword evidence="2" id="KW-1185">Reference proteome</keyword>
<sequence length="92" mass="10413">MMTSYPPRSVVVTYDEDSQQIVLQLVDPAKLAPLLARTLKAPILLEEFDFRLDDEFVRRLGGGLLNLIALGQPEIKQYTTYTQHPIDELPEG</sequence>
<organism evidence="1 2">
    <name type="scientific">Paraburkholderia xenovorans (strain LB400)</name>
    <dbReference type="NCBI Taxonomy" id="266265"/>
    <lineage>
        <taxon>Bacteria</taxon>
        <taxon>Pseudomonadati</taxon>
        <taxon>Pseudomonadota</taxon>
        <taxon>Betaproteobacteria</taxon>
        <taxon>Burkholderiales</taxon>
        <taxon>Burkholderiaceae</taxon>
        <taxon>Paraburkholderia</taxon>
    </lineage>
</organism>